<reference evidence="2 3" key="1">
    <citation type="submission" date="2018-03" db="EMBL/GenBank/DDBJ databases">
        <authorList>
            <person name="Keele B.F."/>
        </authorList>
    </citation>
    <scope>NUCLEOTIDE SEQUENCE [LARGE SCALE GENOMIC DNA]</scope>
    <source>
        <strain evidence="2 3">CECT 8599</strain>
    </source>
</reference>
<evidence type="ECO:0000259" key="1">
    <source>
        <dbReference type="PROSITE" id="PS50943"/>
    </source>
</evidence>
<keyword evidence="3" id="KW-1185">Reference proteome</keyword>
<dbReference type="Pfam" id="PF13443">
    <property type="entry name" value="HTH_26"/>
    <property type="match status" value="1"/>
</dbReference>
<accession>A0A2R8BD60</accession>
<sequence>MSSRIEVWSPEKTVADWIDASSASLRTISAGTGISRSKLSDLSNGKSTLTVSDLSAIASFLGIDPGSIFPQTVSLKAVDGAYQELGSKLGSAVMENVQARMTRDGHQLSVEDIIAWHEITQGHLYQSAEVRPHLVAVKPVHGDVPKLRILDVGNKSLTWAKVQADANVPVTPKDVEAYFASSIAAPDRSSIWQNYHDAIATQGRIYKDRKLLHWSDNGHASITVYFTMLMAGLWHDDEPVVWNFSKEVYSRPATDAELSDLQVGQGSR</sequence>
<feature type="domain" description="HTH cro/C1-type" evidence="1">
    <location>
        <begin position="32"/>
        <end position="68"/>
    </location>
</feature>
<dbReference type="InterPro" id="IPR001387">
    <property type="entry name" value="Cro/C1-type_HTH"/>
</dbReference>
<name>A0A2R8BD60_9RHOB</name>
<proteinExistence type="predicted"/>
<dbReference type="Proteomes" id="UP000244880">
    <property type="component" value="Unassembled WGS sequence"/>
</dbReference>
<evidence type="ECO:0000313" key="2">
    <source>
        <dbReference type="EMBL" id="SPH21020.1"/>
    </source>
</evidence>
<dbReference type="RefSeq" id="WP_108828148.1">
    <property type="nucleotide sequence ID" value="NZ_OMOR01000001.1"/>
</dbReference>
<organism evidence="2 3">
    <name type="scientific">Ascidiaceihabitans donghaensis</name>
    <dbReference type="NCBI Taxonomy" id="1510460"/>
    <lineage>
        <taxon>Bacteria</taxon>
        <taxon>Pseudomonadati</taxon>
        <taxon>Pseudomonadota</taxon>
        <taxon>Alphaproteobacteria</taxon>
        <taxon>Rhodobacterales</taxon>
        <taxon>Paracoccaceae</taxon>
        <taxon>Ascidiaceihabitans</taxon>
    </lineage>
</organism>
<dbReference type="GO" id="GO:0003677">
    <property type="term" value="F:DNA binding"/>
    <property type="evidence" value="ECO:0007669"/>
    <property type="project" value="InterPro"/>
</dbReference>
<dbReference type="PROSITE" id="PS50943">
    <property type="entry name" value="HTH_CROC1"/>
    <property type="match status" value="1"/>
</dbReference>
<dbReference type="SUPFAM" id="SSF47413">
    <property type="entry name" value="lambda repressor-like DNA-binding domains"/>
    <property type="match status" value="1"/>
</dbReference>
<gene>
    <name evidence="2" type="ORF">ASD8599_01761</name>
</gene>
<dbReference type="EMBL" id="OMOR01000001">
    <property type="protein sequence ID" value="SPH21020.1"/>
    <property type="molecule type" value="Genomic_DNA"/>
</dbReference>
<evidence type="ECO:0000313" key="3">
    <source>
        <dbReference type="Proteomes" id="UP000244880"/>
    </source>
</evidence>
<dbReference type="CDD" id="cd00093">
    <property type="entry name" value="HTH_XRE"/>
    <property type="match status" value="1"/>
</dbReference>
<protein>
    <recommendedName>
        <fullName evidence="1">HTH cro/C1-type domain-containing protein</fullName>
    </recommendedName>
</protein>
<dbReference type="Gene3D" id="1.10.260.40">
    <property type="entry name" value="lambda repressor-like DNA-binding domains"/>
    <property type="match status" value="1"/>
</dbReference>
<dbReference type="InterPro" id="IPR010982">
    <property type="entry name" value="Lambda_DNA-bd_dom_sf"/>
</dbReference>
<dbReference type="AlphaFoldDB" id="A0A2R8BD60"/>